<organism evidence="1 2">
    <name type="scientific">Cucumis melo var. makuwa</name>
    <name type="common">Oriental melon</name>
    <dbReference type="NCBI Taxonomy" id="1194695"/>
    <lineage>
        <taxon>Eukaryota</taxon>
        <taxon>Viridiplantae</taxon>
        <taxon>Streptophyta</taxon>
        <taxon>Embryophyta</taxon>
        <taxon>Tracheophyta</taxon>
        <taxon>Spermatophyta</taxon>
        <taxon>Magnoliopsida</taxon>
        <taxon>eudicotyledons</taxon>
        <taxon>Gunneridae</taxon>
        <taxon>Pentapetalae</taxon>
        <taxon>rosids</taxon>
        <taxon>fabids</taxon>
        <taxon>Cucurbitales</taxon>
        <taxon>Cucurbitaceae</taxon>
        <taxon>Benincaseae</taxon>
        <taxon>Cucumis</taxon>
    </lineage>
</organism>
<dbReference type="STRING" id="1194695.A0A5A7V7G9"/>
<evidence type="ECO:0000313" key="2">
    <source>
        <dbReference type="Proteomes" id="UP000321393"/>
    </source>
</evidence>
<dbReference type="Proteomes" id="UP000321393">
    <property type="component" value="Unassembled WGS sequence"/>
</dbReference>
<sequence length="126" mass="14166">MPTIRGVLRSPAIQGSNRLSVPNVPRSPSTAFRQGELGSWSFKSKIYDTFYEGYMFPLLVKEKLEFRSSVNQELWNTYDFKERLISPGKHELNWIGSGPGPASDDSVELADVDSSVLDELLVTLKK</sequence>
<protein>
    <submittedName>
        <fullName evidence="1">Nudix hydrolase 18</fullName>
    </submittedName>
</protein>
<comment type="caution">
    <text evidence="1">The sequence shown here is derived from an EMBL/GenBank/DDBJ whole genome shotgun (WGS) entry which is preliminary data.</text>
</comment>
<dbReference type="OrthoDB" id="2011998at2759"/>
<reference evidence="1 2" key="1">
    <citation type="submission" date="2019-08" db="EMBL/GenBank/DDBJ databases">
        <title>Draft genome sequences of two oriental melons (Cucumis melo L. var makuwa).</title>
        <authorList>
            <person name="Kwon S.-Y."/>
        </authorList>
    </citation>
    <scope>NUCLEOTIDE SEQUENCE [LARGE SCALE GENOMIC DNA]</scope>
    <source>
        <strain evidence="2">cv. SW 3</strain>
        <tissue evidence="1">Leaf</tissue>
    </source>
</reference>
<dbReference type="AlphaFoldDB" id="A0A5A7V7G9"/>
<gene>
    <name evidence="1" type="ORF">E6C27_scaffold381G00830</name>
</gene>
<proteinExistence type="predicted"/>
<dbReference type="EMBL" id="SSTE01002941">
    <property type="protein sequence ID" value="KAA0063190.1"/>
    <property type="molecule type" value="Genomic_DNA"/>
</dbReference>
<evidence type="ECO:0000313" key="1">
    <source>
        <dbReference type="EMBL" id="KAA0063190.1"/>
    </source>
</evidence>
<dbReference type="GO" id="GO:0016787">
    <property type="term" value="F:hydrolase activity"/>
    <property type="evidence" value="ECO:0007669"/>
    <property type="project" value="UniProtKB-KW"/>
</dbReference>
<keyword evidence="1" id="KW-0378">Hydrolase</keyword>
<accession>A0A5A7V7G9</accession>
<name>A0A5A7V7G9_CUCMM</name>